<evidence type="ECO:0000256" key="1">
    <source>
        <dbReference type="ARBA" id="ARBA00002074"/>
    </source>
</evidence>
<keyword evidence="4" id="KW-0963">Cytoplasm</keyword>
<dbReference type="SUPFAM" id="SSF52540">
    <property type="entry name" value="P-loop containing nucleoside triphosphate hydrolases"/>
    <property type="match status" value="1"/>
</dbReference>
<dbReference type="GO" id="GO:0051607">
    <property type="term" value="P:defense response to virus"/>
    <property type="evidence" value="ECO:0007669"/>
    <property type="project" value="UniProtKB-ARBA"/>
</dbReference>
<reference evidence="13 14" key="1">
    <citation type="submission" date="2024-06" db="EMBL/GenBank/DDBJ databases">
        <title>A chromosome level genome sequence of Diviner's sage (Salvia divinorum).</title>
        <authorList>
            <person name="Ford S.A."/>
            <person name="Ro D.-K."/>
            <person name="Ness R.W."/>
            <person name="Phillips M.A."/>
        </authorList>
    </citation>
    <scope>NUCLEOTIDE SEQUENCE [LARGE SCALE GENOMIC DNA]</scope>
    <source>
        <strain evidence="13">SAF-2024a</strain>
        <tissue evidence="13">Leaf</tissue>
    </source>
</reference>
<dbReference type="FunFam" id="3.40.50.300:FF:001091">
    <property type="entry name" value="Probable disease resistance protein At1g61300"/>
    <property type="match status" value="1"/>
</dbReference>
<dbReference type="FunFam" id="1.10.10.10:FF:000322">
    <property type="entry name" value="Probable disease resistance protein At1g63360"/>
    <property type="match status" value="1"/>
</dbReference>
<dbReference type="Pfam" id="PF23559">
    <property type="entry name" value="WHD_DRP"/>
    <property type="match status" value="1"/>
</dbReference>
<evidence type="ECO:0000256" key="2">
    <source>
        <dbReference type="ARBA" id="ARBA00004496"/>
    </source>
</evidence>
<organism evidence="13 14">
    <name type="scientific">Salvia divinorum</name>
    <name type="common">Maria pastora</name>
    <name type="synonym">Diviner's sage</name>
    <dbReference type="NCBI Taxonomy" id="28513"/>
    <lineage>
        <taxon>Eukaryota</taxon>
        <taxon>Viridiplantae</taxon>
        <taxon>Streptophyta</taxon>
        <taxon>Embryophyta</taxon>
        <taxon>Tracheophyta</taxon>
        <taxon>Spermatophyta</taxon>
        <taxon>Magnoliopsida</taxon>
        <taxon>eudicotyledons</taxon>
        <taxon>Gunneridae</taxon>
        <taxon>Pentapetalae</taxon>
        <taxon>asterids</taxon>
        <taxon>lamiids</taxon>
        <taxon>Lamiales</taxon>
        <taxon>Lamiaceae</taxon>
        <taxon>Nepetoideae</taxon>
        <taxon>Mentheae</taxon>
        <taxon>Salviinae</taxon>
        <taxon>Salvia</taxon>
        <taxon>Salvia subgen. Calosphace</taxon>
    </lineage>
</organism>
<name>A0ABD1HIB4_SALDI</name>
<dbReference type="InterPro" id="IPR027417">
    <property type="entry name" value="P-loop_NTPase"/>
</dbReference>
<evidence type="ECO:0000256" key="9">
    <source>
        <dbReference type="ARBA" id="ARBA00022821"/>
    </source>
</evidence>
<keyword evidence="10" id="KW-0067">ATP-binding</keyword>
<evidence type="ECO:0000256" key="8">
    <source>
        <dbReference type="ARBA" id="ARBA00022741"/>
    </source>
</evidence>
<dbReference type="Gene3D" id="3.80.10.10">
    <property type="entry name" value="Ribonuclease Inhibitor"/>
    <property type="match status" value="1"/>
</dbReference>
<evidence type="ECO:0000256" key="4">
    <source>
        <dbReference type="ARBA" id="ARBA00022490"/>
    </source>
</evidence>
<comment type="similarity">
    <text evidence="3">Belongs to the disease resistance NB-LRR family.</text>
</comment>
<dbReference type="PANTHER" id="PTHR23155">
    <property type="entry name" value="DISEASE RESISTANCE PROTEIN RP"/>
    <property type="match status" value="1"/>
</dbReference>
<accession>A0ABD1HIB4</accession>
<dbReference type="Proteomes" id="UP001567538">
    <property type="component" value="Unassembled WGS sequence"/>
</dbReference>
<evidence type="ECO:0000256" key="7">
    <source>
        <dbReference type="ARBA" id="ARBA00022737"/>
    </source>
</evidence>
<evidence type="ECO:0000256" key="5">
    <source>
        <dbReference type="ARBA" id="ARBA00022614"/>
    </source>
</evidence>
<keyword evidence="8" id="KW-0547">Nucleotide-binding</keyword>
<proteinExistence type="inferred from homology"/>
<comment type="function">
    <text evidence="1">Confers resistance to late blight (Phytophthora infestans) races carrying the avirulence gene Avr1. Resistance proteins guard the plant against pathogens that contain an appropriate avirulence protein via an indirect interaction with this avirulence protein. That triggers a defense system including the hypersensitive response, which restricts the pathogen growth.</text>
</comment>
<dbReference type="PRINTS" id="PR00364">
    <property type="entry name" value="DISEASERSIST"/>
</dbReference>
<dbReference type="GO" id="GO:0005737">
    <property type="term" value="C:cytoplasm"/>
    <property type="evidence" value="ECO:0007669"/>
    <property type="project" value="UniProtKB-SubCell"/>
</dbReference>
<feature type="domain" description="Disease resistance protein winged helix" evidence="12">
    <location>
        <begin position="285"/>
        <end position="355"/>
    </location>
</feature>
<evidence type="ECO:0000259" key="11">
    <source>
        <dbReference type="Pfam" id="PF00931"/>
    </source>
</evidence>
<keyword evidence="14" id="KW-1185">Reference proteome</keyword>
<evidence type="ECO:0000256" key="6">
    <source>
        <dbReference type="ARBA" id="ARBA00022667"/>
    </source>
</evidence>
<dbReference type="SUPFAM" id="SSF52058">
    <property type="entry name" value="L domain-like"/>
    <property type="match status" value="1"/>
</dbReference>
<dbReference type="Gene3D" id="3.40.50.300">
    <property type="entry name" value="P-loop containing nucleotide triphosphate hydrolases"/>
    <property type="match status" value="1"/>
</dbReference>
<dbReference type="PANTHER" id="PTHR23155:SF1152">
    <property type="entry name" value="AAA+ ATPASE DOMAIN-CONTAINING PROTEIN"/>
    <property type="match status" value="1"/>
</dbReference>
<dbReference type="InterPro" id="IPR058922">
    <property type="entry name" value="WHD_DRP"/>
</dbReference>
<dbReference type="EMBL" id="JBEAFC010000005">
    <property type="protein sequence ID" value="KAL1556174.1"/>
    <property type="molecule type" value="Genomic_DNA"/>
</dbReference>
<dbReference type="InterPro" id="IPR002182">
    <property type="entry name" value="NB-ARC"/>
</dbReference>
<keyword evidence="6" id="KW-0381">Hypersensitive response</keyword>
<dbReference type="InterPro" id="IPR042197">
    <property type="entry name" value="Apaf_helical"/>
</dbReference>
<evidence type="ECO:0000259" key="12">
    <source>
        <dbReference type="Pfam" id="PF23559"/>
    </source>
</evidence>
<evidence type="ECO:0000256" key="10">
    <source>
        <dbReference type="ARBA" id="ARBA00022840"/>
    </source>
</evidence>
<keyword evidence="5" id="KW-0433">Leucine-rich repeat</keyword>
<dbReference type="Pfam" id="PF00931">
    <property type="entry name" value="NB-ARC"/>
    <property type="match status" value="1"/>
</dbReference>
<dbReference type="InterPro" id="IPR044974">
    <property type="entry name" value="Disease_R_plants"/>
</dbReference>
<protein>
    <submittedName>
        <fullName evidence="13">Late blight resistance protein R1B-14</fullName>
    </submittedName>
</protein>
<gene>
    <name evidence="13" type="ORF">AAHA92_11829</name>
</gene>
<evidence type="ECO:0000256" key="3">
    <source>
        <dbReference type="ARBA" id="ARBA00008894"/>
    </source>
</evidence>
<evidence type="ECO:0000313" key="13">
    <source>
        <dbReference type="EMBL" id="KAL1556174.1"/>
    </source>
</evidence>
<dbReference type="GO" id="GO:0005524">
    <property type="term" value="F:ATP binding"/>
    <property type="evidence" value="ECO:0007669"/>
    <property type="project" value="UniProtKB-KW"/>
</dbReference>
<dbReference type="InterPro" id="IPR032675">
    <property type="entry name" value="LRR_dom_sf"/>
</dbReference>
<keyword evidence="7" id="KW-0677">Repeat</keyword>
<evidence type="ECO:0000313" key="14">
    <source>
        <dbReference type="Proteomes" id="UP001567538"/>
    </source>
</evidence>
<dbReference type="InterPro" id="IPR036388">
    <property type="entry name" value="WH-like_DNA-bd_sf"/>
</dbReference>
<dbReference type="Gene3D" id="1.10.8.430">
    <property type="entry name" value="Helical domain of apoptotic protease-activating factors"/>
    <property type="match status" value="1"/>
</dbReference>
<feature type="domain" description="NB-ARC" evidence="11">
    <location>
        <begin position="25"/>
        <end position="198"/>
    </location>
</feature>
<keyword evidence="9" id="KW-0611">Plant defense</keyword>
<dbReference type="Gene3D" id="1.10.10.10">
    <property type="entry name" value="Winged helix-like DNA-binding domain superfamily/Winged helix DNA-binding domain"/>
    <property type="match status" value="1"/>
</dbReference>
<sequence>MQIKSRRKVQMPSREVGNGFVGLEEDLLEIKSRLCEGSSQLGIIPIVGMGGIGKTTLARYAYDGPLSAQHFDIHAWLTISQSYNLRRILRTVLRSIKDVFSRDDVVQYWYRNDEALKEHVQRCLKGRRYLIVMDDLWDTNVWDVLRMMFPDDLNGSRIIVTTRELKVASYVDCLGHPHQMHLMSVDQSWMLLKERVFGFESCPLELEKIGEAIAEKCGGLPLAVVVIAGVLSNEVNQRKYFWESIARNVSKVAHTHDEQFNEMLSLSYKCLPSPLRLCFLYMGCFPEDYEINVSKLIKLWMGECFLTSNESKDMEELGYEYLEELAARSLVLVSKIGSDGKIRIVKIHDLLRDLCLRKCEDENFVCNINEFSGSFPQGIKNSYRLSVFCNIFGRIPNTKMSHMHTLLLFKHWAFDSWISFKLLRIFDGLSVIMYPTDNSVMYIGELIHLRYLALTCKPIRETLTPVSNSLYHLQNLQTLIFRFREFIRDGVPARPRLRMLTAFRDDKPHLKFCLLRSESMCEMYMKFDVWRMPNLRHLILLDGLLPDPSTENFQQTSCMENLQTLCLMKDFKCSERFMEMLPNLKKLGVIYSYEDTYETGWSKYCLVNLVHLYKLEKLNLYAEPYPTLKGYDLSQNIAFPLALKKLSLSGCRFPWEDMRMIGLLPNLQVLKLKRRACHGTEWETSEGEFSQLKVLLIDSTDLLQWTSESSHFPKLERLTLFECDNLRDIPCEIGEIATLQVIEVDIRNSSIVESAVLIKEEQESFGNVVQVSFLRTRRWERFTSWYYQL</sequence>
<comment type="caution">
    <text evidence="13">The sequence shown here is derived from an EMBL/GenBank/DDBJ whole genome shotgun (WGS) entry which is preliminary data.</text>
</comment>
<comment type="subcellular location">
    <subcellularLocation>
        <location evidence="2">Cytoplasm</location>
    </subcellularLocation>
</comment>
<dbReference type="AlphaFoldDB" id="A0ABD1HIB4"/>
<dbReference type="GO" id="GO:0009626">
    <property type="term" value="P:plant-type hypersensitive response"/>
    <property type="evidence" value="ECO:0007669"/>
    <property type="project" value="UniProtKB-KW"/>
</dbReference>